<keyword evidence="6 7" id="KW-0482">Metalloprotease</keyword>
<comment type="cofactor">
    <cofactor evidence="1">
        <name>Zn(2+)</name>
        <dbReference type="ChEBI" id="CHEBI:29105"/>
    </cofactor>
</comment>
<proteinExistence type="predicted"/>
<evidence type="ECO:0000256" key="6">
    <source>
        <dbReference type="ARBA" id="ARBA00023049"/>
    </source>
</evidence>
<name>A0ABD4TKV3_9EURY</name>
<dbReference type="CDD" id="cd11375">
    <property type="entry name" value="Peptidase_M54"/>
    <property type="match status" value="1"/>
</dbReference>
<dbReference type="Proteomes" id="UP001524383">
    <property type="component" value="Unassembled WGS sequence"/>
</dbReference>
<evidence type="ECO:0000256" key="4">
    <source>
        <dbReference type="ARBA" id="ARBA00022801"/>
    </source>
</evidence>
<dbReference type="InterPro" id="IPR012962">
    <property type="entry name" value="Pept_M54_archaemetzincn"/>
</dbReference>
<dbReference type="GO" id="GO:0008237">
    <property type="term" value="F:metallopeptidase activity"/>
    <property type="evidence" value="ECO:0007669"/>
    <property type="project" value="UniProtKB-KW"/>
</dbReference>
<evidence type="ECO:0000256" key="1">
    <source>
        <dbReference type="ARBA" id="ARBA00001947"/>
    </source>
</evidence>
<evidence type="ECO:0000256" key="2">
    <source>
        <dbReference type="ARBA" id="ARBA00022670"/>
    </source>
</evidence>
<keyword evidence="3" id="KW-0479">Metal-binding</keyword>
<evidence type="ECO:0000313" key="8">
    <source>
        <dbReference type="Proteomes" id="UP001524383"/>
    </source>
</evidence>
<dbReference type="PANTHER" id="PTHR15910:SF1">
    <property type="entry name" value="ARCHAEMETZINCIN-2"/>
    <property type="match status" value="1"/>
</dbReference>
<dbReference type="GO" id="GO:0006508">
    <property type="term" value="P:proteolysis"/>
    <property type="evidence" value="ECO:0007669"/>
    <property type="project" value="UniProtKB-KW"/>
</dbReference>
<dbReference type="NCBIfam" id="NF033823">
    <property type="entry name" value="archmetzin"/>
    <property type="match status" value="1"/>
</dbReference>
<dbReference type="PANTHER" id="PTHR15910">
    <property type="entry name" value="ARCHAEMETZINCIN"/>
    <property type="match status" value="1"/>
</dbReference>
<dbReference type="Gene3D" id="3.40.390.10">
    <property type="entry name" value="Collagenase (Catalytic Domain)"/>
    <property type="match status" value="1"/>
</dbReference>
<dbReference type="EMBL" id="VOTZ01000016">
    <property type="protein sequence ID" value="MCQ1538922.1"/>
    <property type="molecule type" value="Genomic_DNA"/>
</dbReference>
<comment type="caution">
    <text evidence="7">The sequence shown here is derived from an EMBL/GenBank/DDBJ whole genome shotgun (WGS) entry which is preliminary data.</text>
</comment>
<keyword evidence="4" id="KW-0378">Hydrolase</keyword>
<sequence>MGIVIYWDYRSVDGIQLPVQRIISAAIGYPVELILGDHFPVEGYHRIRRQYDGGRILNRISLFKRMHGLNDLLLLVIPDDIYADSSDFVFGLARESIGSAVVSTARLRNEFYGLPEDIHQIIERTAKEGAHELGHLMGLQHCLKPECIMYRPESLSELDRKERYFCPDCRSQLPLMR</sequence>
<reference evidence="7 8" key="1">
    <citation type="submission" date="2019-08" db="EMBL/GenBank/DDBJ databases">
        <authorList>
            <person name="Chen S.-C."/>
            <person name="Lai M.-C."/>
            <person name="You Y.-T."/>
        </authorList>
    </citation>
    <scope>NUCLEOTIDE SEQUENCE [LARGE SCALE GENOMIC DNA]</scope>
    <source>
        <strain evidence="7 8">P2F9704a</strain>
    </source>
</reference>
<keyword evidence="8" id="KW-1185">Reference proteome</keyword>
<dbReference type="InterPro" id="IPR024079">
    <property type="entry name" value="MetalloPept_cat_dom_sf"/>
</dbReference>
<accession>A0ABD4TKV3</accession>
<evidence type="ECO:0000256" key="5">
    <source>
        <dbReference type="ARBA" id="ARBA00022833"/>
    </source>
</evidence>
<dbReference type="AlphaFoldDB" id="A0ABD4TKV3"/>
<gene>
    <name evidence="7" type="ORF">FTO68_08000</name>
</gene>
<keyword evidence="2" id="KW-0645">Protease</keyword>
<protein>
    <submittedName>
        <fullName evidence="7">Archaemetzincin family Zn-dependent metalloprotease</fullName>
    </submittedName>
</protein>
<keyword evidence="5" id="KW-0862">Zinc</keyword>
<organism evidence="7 8">
    <name type="scientific">Methanocalculus taiwanensis</name>
    <dbReference type="NCBI Taxonomy" id="106207"/>
    <lineage>
        <taxon>Archaea</taxon>
        <taxon>Methanobacteriati</taxon>
        <taxon>Methanobacteriota</taxon>
        <taxon>Stenosarchaea group</taxon>
        <taxon>Methanomicrobia</taxon>
        <taxon>Methanomicrobiales</taxon>
        <taxon>Methanocalculaceae</taxon>
        <taxon>Methanocalculus</taxon>
    </lineage>
</organism>
<dbReference type="InterPro" id="IPR012091">
    <property type="entry name" value="Pept_M54_archaemetzncn_arc/bac"/>
</dbReference>
<dbReference type="Pfam" id="PF07998">
    <property type="entry name" value="Peptidase_M54"/>
    <property type="match status" value="1"/>
</dbReference>
<evidence type="ECO:0000256" key="3">
    <source>
        <dbReference type="ARBA" id="ARBA00022723"/>
    </source>
</evidence>
<evidence type="ECO:0000313" key="7">
    <source>
        <dbReference type="EMBL" id="MCQ1538922.1"/>
    </source>
</evidence>
<dbReference type="SUPFAM" id="SSF55486">
    <property type="entry name" value="Metalloproteases ('zincins'), catalytic domain"/>
    <property type="match status" value="1"/>
</dbReference>
<dbReference type="RefSeq" id="WP_255332878.1">
    <property type="nucleotide sequence ID" value="NZ_VOTZ01000016.1"/>
</dbReference>
<dbReference type="PIRSF" id="PIRSF005785">
    <property type="entry name" value="Zn-prot_arch"/>
    <property type="match status" value="1"/>
</dbReference>
<dbReference type="GO" id="GO:0046872">
    <property type="term" value="F:metal ion binding"/>
    <property type="evidence" value="ECO:0007669"/>
    <property type="project" value="UniProtKB-KW"/>
</dbReference>